<accession>A0AAV4MSN7</accession>
<dbReference type="EMBL" id="BPLR01002584">
    <property type="protein sequence ID" value="GIX75403.1"/>
    <property type="molecule type" value="Genomic_DNA"/>
</dbReference>
<sequence>MGCKTLALQETGDLRALSSCMWQKAAAFTFCPAIGFRVNDSYSESNTIPIL</sequence>
<proteinExistence type="predicted"/>
<protein>
    <submittedName>
        <fullName evidence="1">Uncharacterized protein</fullName>
    </submittedName>
</protein>
<keyword evidence="2" id="KW-1185">Reference proteome</keyword>
<evidence type="ECO:0000313" key="1">
    <source>
        <dbReference type="EMBL" id="GIX75403.1"/>
    </source>
</evidence>
<evidence type="ECO:0000313" key="2">
    <source>
        <dbReference type="Proteomes" id="UP001054945"/>
    </source>
</evidence>
<dbReference type="AlphaFoldDB" id="A0AAV4MSN7"/>
<dbReference type="Proteomes" id="UP001054945">
    <property type="component" value="Unassembled WGS sequence"/>
</dbReference>
<organism evidence="1 2">
    <name type="scientific">Caerostris extrusa</name>
    <name type="common">Bark spider</name>
    <name type="synonym">Caerostris bankana</name>
    <dbReference type="NCBI Taxonomy" id="172846"/>
    <lineage>
        <taxon>Eukaryota</taxon>
        <taxon>Metazoa</taxon>
        <taxon>Ecdysozoa</taxon>
        <taxon>Arthropoda</taxon>
        <taxon>Chelicerata</taxon>
        <taxon>Arachnida</taxon>
        <taxon>Araneae</taxon>
        <taxon>Araneomorphae</taxon>
        <taxon>Entelegynae</taxon>
        <taxon>Araneoidea</taxon>
        <taxon>Araneidae</taxon>
        <taxon>Caerostris</taxon>
    </lineage>
</organism>
<feature type="non-terminal residue" evidence="1">
    <location>
        <position position="51"/>
    </location>
</feature>
<comment type="caution">
    <text evidence="1">The sequence shown here is derived from an EMBL/GenBank/DDBJ whole genome shotgun (WGS) entry which is preliminary data.</text>
</comment>
<reference evidence="1 2" key="1">
    <citation type="submission" date="2021-06" db="EMBL/GenBank/DDBJ databases">
        <title>Caerostris extrusa draft genome.</title>
        <authorList>
            <person name="Kono N."/>
            <person name="Arakawa K."/>
        </authorList>
    </citation>
    <scope>NUCLEOTIDE SEQUENCE [LARGE SCALE GENOMIC DNA]</scope>
</reference>
<gene>
    <name evidence="1" type="ORF">CEXT_612101</name>
</gene>
<name>A0AAV4MSN7_CAEEX</name>